<dbReference type="eggNOG" id="COG2944">
    <property type="taxonomic scope" value="Bacteria"/>
</dbReference>
<feature type="domain" description="HTH cro/C1-type" evidence="4">
    <location>
        <begin position="84"/>
        <end position="137"/>
    </location>
</feature>
<evidence type="ECO:0000313" key="6">
    <source>
        <dbReference type="Proteomes" id="UP000030647"/>
    </source>
</evidence>
<proteinExistence type="predicted"/>
<dbReference type="Gene3D" id="1.10.260.40">
    <property type="entry name" value="lambda repressor-like DNA-binding domains"/>
    <property type="match status" value="1"/>
</dbReference>
<name>U4TLZ6_9LACO</name>
<dbReference type="CDD" id="cd00093">
    <property type="entry name" value="HTH_XRE"/>
    <property type="match status" value="1"/>
</dbReference>
<protein>
    <recommendedName>
        <fullName evidence="4">HTH cro/C1-type domain-containing protein</fullName>
    </recommendedName>
</protein>
<dbReference type="GO" id="GO:0003677">
    <property type="term" value="F:DNA binding"/>
    <property type="evidence" value="ECO:0007669"/>
    <property type="project" value="UniProtKB-KW"/>
</dbReference>
<dbReference type="STRING" id="1231336.L248_2909"/>
<dbReference type="EMBL" id="KI271588">
    <property type="protein sequence ID" value="ERL65234.1"/>
    <property type="molecule type" value="Genomic_DNA"/>
</dbReference>
<dbReference type="PANTHER" id="PTHR36511">
    <property type="entry name" value="MERR FAMILY BACTERIAL REGULATORY PROTEIN"/>
    <property type="match status" value="1"/>
</dbReference>
<sequence>MGNTPVPESTRKKILPAKKKTQFGSYPLNCVSLQGGICMTKVNKKSAIEESVEQFTSYLHGDPSHVTVNTVVLDDPPEYKPEDIKMIRQKAGATQRVLAEMLAVSPRTVEAWEVGRTKPTGSARRLLQLVDENPKLLQPMA</sequence>
<dbReference type="Proteomes" id="UP000030647">
    <property type="component" value="Unassembled WGS sequence"/>
</dbReference>
<reference evidence="6" key="1">
    <citation type="journal article" date="2013" name="Genome Announc.">
        <title>Whole-Genome Sequencing of Lactobacillus shenzhenensis Strain LY-73T.</title>
        <authorList>
            <person name="Lin Z."/>
            <person name="Liu Z."/>
            <person name="Yang R."/>
            <person name="Zou Y."/>
            <person name="Wan D."/>
            <person name="Chen J."/>
            <person name="Guo M."/>
            <person name="Zhao J."/>
            <person name="Fang C."/>
            <person name="Yang R."/>
            <person name="Liu F."/>
        </authorList>
    </citation>
    <scope>NUCLEOTIDE SEQUENCE [LARGE SCALE GENOMIC DNA]</scope>
    <source>
        <strain evidence="6">LY-73</strain>
    </source>
</reference>
<evidence type="ECO:0000256" key="3">
    <source>
        <dbReference type="ARBA" id="ARBA00023163"/>
    </source>
</evidence>
<dbReference type="InterPro" id="IPR001387">
    <property type="entry name" value="Cro/C1-type_HTH"/>
</dbReference>
<dbReference type="InterPro" id="IPR052359">
    <property type="entry name" value="HTH-type_reg/antitoxin"/>
</dbReference>
<dbReference type="PANTHER" id="PTHR36511:SF3">
    <property type="entry name" value="ANTITOXIN HIGA-2"/>
    <property type="match status" value="1"/>
</dbReference>
<dbReference type="PROSITE" id="PS50943">
    <property type="entry name" value="HTH_CROC1"/>
    <property type="match status" value="1"/>
</dbReference>
<keyword evidence="6" id="KW-1185">Reference proteome</keyword>
<evidence type="ECO:0000256" key="1">
    <source>
        <dbReference type="ARBA" id="ARBA00023015"/>
    </source>
</evidence>
<gene>
    <name evidence="5" type="ORF">L248_2909</name>
</gene>
<keyword evidence="2" id="KW-0238">DNA-binding</keyword>
<organism evidence="5 6">
    <name type="scientific">Schleiferilactobacillus shenzhenensis LY-73</name>
    <dbReference type="NCBI Taxonomy" id="1231336"/>
    <lineage>
        <taxon>Bacteria</taxon>
        <taxon>Bacillati</taxon>
        <taxon>Bacillota</taxon>
        <taxon>Bacilli</taxon>
        <taxon>Lactobacillales</taxon>
        <taxon>Lactobacillaceae</taxon>
        <taxon>Schleiferilactobacillus</taxon>
    </lineage>
</organism>
<keyword evidence="1" id="KW-0805">Transcription regulation</keyword>
<dbReference type="Pfam" id="PF01381">
    <property type="entry name" value="HTH_3"/>
    <property type="match status" value="1"/>
</dbReference>
<dbReference type="SUPFAM" id="SSF47413">
    <property type="entry name" value="lambda repressor-like DNA-binding domains"/>
    <property type="match status" value="1"/>
</dbReference>
<evidence type="ECO:0000256" key="2">
    <source>
        <dbReference type="ARBA" id="ARBA00023125"/>
    </source>
</evidence>
<dbReference type="HOGENOM" id="CLU_144725_3_1_9"/>
<dbReference type="InterPro" id="IPR010982">
    <property type="entry name" value="Lambda_DNA-bd_dom_sf"/>
</dbReference>
<keyword evidence="3" id="KW-0804">Transcription</keyword>
<dbReference type="AlphaFoldDB" id="U4TLZ6"/>
<evidence type="ECO:0000313" key="5">
    <source>
        <dbReference type="EMBL" id="ERL65234.1"/>
    </source>
</evidence>
<evidence type="ECO:0000259" key="4">
    <source>
        <dbReference type="PROSITE" id="PS50943"/>
    </source>
</evidence>
<accession>U4TLZ6</accession>